<feature type="transmembrane region" description="Helical" evidence="1">
    <location>
        <begin position="41"/>
        <end position="61"/>
    </location>
</feature>
<gene>
    <name evidence="2" type="ORF">B0H16DRAFT_1692616</name>
</gene>
<dbReference type="AlphaFoldDB" id="A0AAD7IQ69"/>
<reference evidence="2" key="1">
    <citation type="submission" date="2023-03" db="EMBL/GenBank/DDBJ databases">
        <title>Massive genome expansion in bonnet fungi (Mycena s.s.) driven by repeated elements and novel gene families across ecological guilds.</title>
        <authorList>
            <consortium name="Lawrence Berkeley National Laboratory"/>
            <person name="Harder C.B."/>
            <person name="Miyauchi S."/>
            <person name="Viragh M."/>
            <person name="Kuo A."/>
            <person name="Thoen E."/>
            <person name="Andreopoulos B."/>
            <person name="Lu D."/>
            <person name="Skrede I."/>
            <person name="Drula E."/>
            <person name="Henrissat B."/>
            <person name="Morin E."/>
            <person name="Kohler A."/>
            <person name="Barry K."/>
            <person name="LaButti K."/>
            <person name="Morin E."/>
            <person name="Salamov A."/>
            <person name="Lipzen A."/>
            <person name="Mereny Z."/>
            <person name="Hegedus B."/>
            <person name="Baldrian P."/>
            <person name="Stursova M."/>
            <person name="Weitz H."/>
            <person name="Taylor A."/>
            <person name="Grigoriev I.V."/>
            <person name="Nagy L.G."/>
            <person name="Martin F."/>
            <person name="Kauserud H."/>
        </authorList>
    </citation>
    <scope>NUCLEOTIDE SEQUENCE</scope>
    <source>
        <strain evidence="2">CBHHK182m</strain>
    </source>
</reference>
<proteinExistence type="predicted"/>
<protein>
    <submittedName>
        <fullName evidence="2">Uncharacterized protein</fullName>
    </submittedName>
</protein>
<organism evidence="2 3">
    <name type="scientific">Mycena metata</name>
    <dbReference type="NCBI Taxonomy" id="1033252"/>
    <lineage>
        <taxon>Eukaryota</taxon>
        <taxon>Fungi</taxon>
        <taxon>Dikarya</taxon>
        <taxon>Basidiomycota</taxon>
        <taxon>Agaricomycotina</taxon>
        <taxon>Agaricomycetes</taxon>
        <taxon>Agaricomycetidae</taxon>
        <taxon>Agaricales</taxon>
        <taxon>Marasmiineae</taxon>
        <taxon>Mycenaceae</taxon>
        <taxon>Mycena</taxon>
    </lineage>
</organism>
<sequence length="62" mass="7172">MDEISCLRGIRASSSPPRLSCELHARYHICWLFSLAFRLRAMVIFGAIVFGHFISMLYTCIY</sequence>
<evidence type="ECO:0000256" key="1">
    <source>
        <dbReference type="SAM" id="Phobius"/>
    </source>
</evidence>
<accession>A0AAD7IQ69</accession>
<keyword evidence="3" id="KW-1185">Reference proteome</keyword>
<keyword evidence="1" id="KW-1133">Transmembrane helix</keyword>
<name>A0AAD7IQ69_9AGAR</name>
<keyword evidence="1" id="KW-0812">Transmembrane</keyword>
<dbReference type="Proteomes" id="UP001215598">
    <property type="component" value="Unassembled WGS sequence"/>
</dbReference>
<evidence type="ECO:0000313" key="3">
    <source>
        <dbReference type="Proteomes" id="UP001215598"/>
    </source>
</evidence>
<dbReference type="EMBL" id="JARKIB010000079">
    <property type="protein sequence ID" value="KAJ7746572.1"/>
    <property type="molecule type" value="Genomic_DNA"/>
</dbReference>
<evidence type="ECO:0000313" key="2">
    <source>
        <dbReference type="EMBL" id="KAJ7746572.1"/>
    </source>
</evidence>
<keyword evidence="1" id="KW-0472">Membrane</keyword>
<comment type="caution">
    <text evidence="2">The sequence shown here is derived from an EMBL/GenBank/DDBJ whole genome shotgun (WGS) entry which is preliminary data.</text>
</comment>